<comment type="caution">
    <text evidence="6">The sequence shown here is derived from an EMBL/GenBank/DDBJ whole genome shotgun (WGS) entry which is preliminary data.</text>
</comment>
<keyword evidence="7" id="KW-1185">Reference proteome</keyword>
<keyword evidence="2" id="KW-0677">Repeat</keyword>
<evidence type="ECO:0000256" key="4">
    <source>
        <dbReference type="SAM" id="MobiDB-lite"/>
    </source>
</evidence>
<feature type="region of interest" description="Disordered" evidence="4">
    <location>
        <begin position="104"/>
        <end position="133"/>
    </location>
</feature>
<dbReference type="EMBL" id="JANCMW010000025">
    <property type="protein sequence ID" value="MDF0752746.1"/>
    <property type="molecule type" value="Genomic_DNA"/>
</dbReference>
<evidence type="ECO:0000259" key="5">
    <source>
        <dbReference type="Pfam" id="PF25023"/>
    </source>
</evidence>
<dbReference type="InterPro" id="IPR022385">
    <property type="entry name" value="Rhs_assc_core"/>
</dbReference>
<proteinExistence type="predicted"/>
<evidence type="ECO:0000256" key="1">
    <source>
        <dbReference type="ARBA" id="ARBA00022536"/>
    </source>
</evidence>
<evidence type="ECO:0000313" key="7">
    <source>
        <dbReference type="Proteomes" id="UP001143391"/>
    </source>
</evidence>
<dbReference type="InterPro" id="IPR056823">
    <property type="entry name" value="TEN-like_YD-shell"/>
</dbReference>
<dbReference type="PANTHER" id="PTHR11219">
    <property type="entry name" value="TENEURIN AND N-ACETYLGLUCOSAMINE-1-PHOSPHODIESTER ALPHA-N-ACETYLGLUCOSAMINIDASE"/>
    <property type="match status" value="1"/>
</dbReference>
<evidence type="ECO:0000313" key="6">
    <source>
        <dbReference type="EMBL" id="MDF0752746.1"/>
    </source>
</evidence>
<dbReference type="Proteomes" id="UP001143391">
    <property type="component" value="Unassembled WGS sequence"/>
</dbReference>
<accession>A0ABT5YGC1</accession>
<gene>
    <name evidence="6" type="ORF">NLU14_21180</name>
</gene>
<evidence type="ECO:0000256" key="3">
    <source>
        <dbReference type="ARBA" id="ARBA00023157"/>
    </source>
</evidence>
<organism evidence="6 7">
    <name type="scientific">Marinobacter iranensis</name>
    <dbReference type="NCBI Taxonomy" id="2962607"/>
    <lineage>
        <taxon>Bacteria</taxon>
        <taxon>Pseudomonadati</taxon>
        <taxon>Pseudomonadota</taxon>
        <taxon>Gammaproteobacteria</taxon>
        <taxon>Pseudomonadales</taxon>
        <taxon>Marinobacteraceae</taxon>
        <taxon>Marinobacter</taxon>
    </lineage>
</organism>
<dbReference type="Pfam" id="PF25023">
    <property type="entry name" value="TEN_YD-shell"/>
    <property type="match status" value="1"/>
</dbReference>
<sequence>MITDSAGQVVKAVEYDAYGNVISDSNPGFEIPFGFAGGLKDADTGLIRFGYRDYDPTTGRWTARDPIGFAGGDTNLYGYVSSDVITWNDKTGLAKNNGVIGDQIKRSGPVDQSGRAGRVGNPISGPHSAAPSTADKIGNAVANKAVNKMTGGGFGVDTNTGAIKPVTKLGWVKLGGWAVGLWAGGKPISCSELDCNDNGVPDPFERDNHIDDGISCRGRR</sequence>
<dbReference type="NCBIfam" id="TIGR03696">
    <property type="entry name" value="Rhs_assc_core"/>
    <property type="match status" value="1"/>
</dbReference>
<name>A0ABT5YGC1_9GAMM</name>
<evidence type="ECO:0000256" key="2">
    <source>
        <dbReference type="ARBA" id="ARBA00022737"/>
    </source>
</evidence>
<dbReference type="InterPro" id="IPR051216">
    <property type="entry name" value="Teneurin"/>
</dbReference>
<reference evidence="6" key="1">
    <citation type="submission" date="2022-07" db="EMBL/GenBank/DDBJ databases">
        <title>Marinobacter iranensis a new bacterium isolate from a hipersaline lake in Iran.</title>
        <authorList>
            <person name="Mohammad A.M.A."/>
            <person name="Cristina S.-P."/>
            <person name="Antonio V."/>
        </authorList>
    </citation>
    <scope>NUCLEOTIDE SEQUENCE</scope>
    <source>
        <strain evidence="6">71-i</strain>
    </source>
</reference>
<feature type="domain" description="Teneurin-like YD-shell" evidence="5">
    <location>
        <begin position="1"/>
        <end position="65"/>
    </location>
</feature>
<keyword evidence="1" id="KW-0245">EGF-like domain</keyword>
<protein>
    <submittedName>
        <fullName evidence="6">RHS repeat-associated core domain-containing protein</fullName>
    </submittedName>
</protein>
<keyword evidence="3" id="KW-1015">Disulfide bond</keyword>
<dbReference type="PANTHER" id="PTHR11219:SF69">
    <property type="entry name" value="TENEURIN-A"/>
    <property type="match status" value="1"/>
</dbReference>
<dbReference type="Gene3D" id="2.180.10.10">
    <property type="entry name" value="RHS repeat-associated core"/>
    <property type="match status" value="1"/>
</dbReference>